<dbReference type="SUPFAM" id="SSF52540">
    <property type="entry name" value="P-loop containing nucleoside triphosphate hydrolases"/>
    <property type="match status" value="1"/>
</dbReference>
<dbReference type="PANTHER" id="PTHR10605:SF56">
    <property type="entry name" value="BIFUNCTIONAL HEPARAN SULFATE N-DEACETYLASE_N-SULFOTRANSFERASE"/>
    <property type="match status" value="1"/>
</dbReference>
<dbReference type="GeneID" id="96611728"/>
<dbReference type="GO" id="GO:0008146">
    <property type="term" value="F:sulfotransferase activity"/>
    <property type="evidence" value="ECO:0007669"/>
    <property type="project" value="InterPro"/>
</dbReference>
<dbReference type="RefSeq" id="WP_052139030.1">
    <property type="nucleotide sequence ID" value="NZ_BJMC01000014.1"/>
</dbReference>
<dbReference type="AlphaFoldDB" id="A0A0C5XBQ4"/>
<organism evidence="2 3">
    <name type="scientific">Nocardioides simplex</name>
    <name type="common">Arthrobacter simplex</name>
    <dbReference type="NCBI Taxonomy" id="2045"/>
    <lineage>
        <taxon>Bacteria</taxon>
        <taxon>Bacillati</taxon>
        <taxon>Actinomycetota</taxon>
        <taxon>Actinomycetes</taxon>
        <taxon>Propionibacteriales</taxon>
        <taxon>Nocardioidaceae</taxon>
        <taxon>Pimelobacter</taxon>
    </lineage>
</organism>
<dbReference type="KEGG" id="psim:KR76_23450"/>
<keyword evidence="1 2" id="KW-0808">Transferase</keyword>
<dbReference type="Gene3D" id="3.40.50.300">
    <property type="entry name" value="P-loop containing nucleotide triphosphate hydrolases"/>
    <property type="match status" value="1"/>
</dbReference>
<dbReference type="HOGENOM" id="CLU_017703_1_0_11"/>
<evidence type="ECO:0000313" key="2">
    <source>
        <dbReference type="EMBL" id="AJR18730.1"/>
    </source>
</evidence>
<dbReference type="EMBL" id="CP009896">
    <property type="protein sequence ID" value="AJR18730.1"/>
    <property type="molecule type" value="Genomic_DNA"/>
</dbReference>
<protein>
    <submittedName>
        <fullName evidence="2">Sulfotransferase</fullName>
    </submittedName>
</protein>
<dbReference type="InterPro" id="IPR027417">
    <property type="entry name" value="P-loop_NTPase"/>
</dbReference>
<gene>
    <name evidence="2" type="ORF">KR76_23450</name>
</gene>
<name>A0A0C5XBQ4_NOCSI</name>
<proteinExistence type="predicted"/>
<dbReference type="STRING" id="2045.KR76_23450"/>
<dbReference type="InterPro" id="IPR037359">
    <property type="entry name" value="NST/OST"/>
</dbReference>
<keyword evidence="3" id="KW-1185">Reference proteome</keyword>
<dbReference type="Pfam" id="PF13469">
    <property type="entry name" value="Sulfotransfer_3"/>
    <property type="match status" value="1"/>
</dbReference>
<sequence>MTREPRPDFLLVGAPKAGTSALHLALAAHPDVFVTTPKEPKFWLCENAPPPHWSGPGDRHSQREWVWHPDRYADLFRPAPDDAVRGESTPFYLWHRGAQHRIADALPGVRIVAVVRDPIDRAYSNWMHLWSDGLEPEADFETAFGRQDERIAAGYAPFWRYRDLGLYGEQLRDLYKLVDPARVLVVRYRDIVDHPAATVDRTCRFLGIREGQVSAIPRDNSRPYVAPGWRPRFLGPLVRGGAWAGQFAPPQAWRRASVPLVSRLQARDAHRPSLTPAQRERLLPAFADDIRLLGELTGEDFSDWLSTRDRGSFAQRTSVTRSWAPSDRAAST</sequence>
<evidence type="ECO:0000313" key="3">
    <source>
        <dbReference type="Proteomes" id="UP000030300"/>
    </source>
</evidence>
<accession>A0A0C5XBQ4</accession>
<evidence type="ECO:0000256" key="1">
    <source>
        <dbReference type="ARBA" id="ARBA00022679"/>
    </source>
</evidence>
<reference evidence="2 3" key="1">
    <citation type="journal article" date="2015" name="Genome Announc.">
        <title>Complete Genome Sequence of Steroid-Transforming Nocardioides simplex VKM Ac-2033D.</title>
        <authorList>
            <person name="Shtratnikova V.Y."/>
            <person name="Schelkunov M.I."/>
            <person name="Pekov Y.A."/>
            <person name="Fokina V.V."/>
            <person name="Logacheva M.D."/>
            <person name="Sokolov S.L."/>
            <person name="Bragin E.Y."/>
            <person name="Ashapkin V.V."/>
            <person name="Donova M.V."/>
        </authorList>
    </citation>
    <scope>NUCLEOTIDE SEQUENCE [LARGE SCALE GENOMIC DNA]</scope>
    <source>
        <strain evidence="2 3">VKM Ac-2033D</strain>
    </source>
</reference>
<dbReference type="Proteomes" id="UP000030300">
    <property type="component" value="Chromosome"/>
</dbReference>
<dbReference type="PANTHER" id="PTHR10605">
    <property type="entry name" value="HEPARAN SULFATE SULFOTRANSFERASE"/>
    <property type="match status" value="1"/>
</dbReference>